<reference evidence="12 13" key="1">
    <citation type="submission" date="2024-03" db="EMBL/GenBank/DDBJ databases">
        <title>The genome assembly and annotation of the cricket Gryllus longicercus Weissman &amp; Gray.</title>
        <authorList>
            <person name="Szrajer S."/>
            <person name="Gray D."/>
            <person name="Ylla G."/>
        </authorList>
    </citation>
    <scope>NUCLEOTIDE SEQUENCE [LARGE SCALE GENOMIC DNA]</scope>
    <source>
        <strain evidence="12">DAG 2021-001</strain>
        <tissue evidence="12">Whole body minus gut</tissue>
    </source>
</reference>
<dbReference type="GO" id="GO:0016887">
    <property type="term" value="F:ATP hydrolysis activity"/>
    <property type="evidence" value="ECO:0007669"/>
    <property type="project" value="InterPro"/>
</dbReference>
<evidence type="ECO:0000313" key="13">
    <source>
        <dbReference type="Proteomes" id="UP001378592"/>
    </source>
</evidence>
<keyword evidence="3" id="KW-0962">Peroxisome biogenesis</keyword>
<organism evidence="12 13">
    <name type="scientific">Gryllus longicercus</name>
    <dbReference type="NCBI Taxonomy" id="2509291"/>
    <lineage>
        <taxon>Eukaryota</taxon>
        <taxon>Metazoa</taxon>
        <taxon>Ecdysozoa</taxon>
        <taxon>Arthropoda</taxon>
        <taxon>Hexapoda</taxon>
        <taxon>Insecta</taxon>
        <taxon>Pterygota</taxon>
        <taxon>Neoptera</taxon>
        <taxon>Polyneoptera</taxon>
        <taxon>Orthoptera</taxon>
        <taxon>Ensifera</taxon>
        <taxon>Gryllidea</taxon>
        <taxon>Grylloidea</taxon>
        <taxon>Gryllidae</taxon>
        <taxon>Gryllinae</taxon>
        <taxon>Gryllus</taxon>
    </lineage>
</organism>
<dbReference type="InterPro" id="IPR050168">
    <property type="entry name" value="AAA_ATPase_domain"/>
</dbReference>
<evidence type="ECO:0000256" key="4">
    <source>
        <dbReference type="ARBA" id="ARBA00022741"/>
    </source>
</evidence>
<dbReference type="InterPro" id="IPR003959">
    <property type="entry name" value="ATPase_AAA_core"/>
</dbReference>
<keyword evidence="7" id="KW-0472">Membrane</keyword>
<dbReference type="EMBL" id="JAZDUA010000024">
    <property type="protein sequence ID" value="KAK7872450.1"/>
    <property type="molecule type" value="Genomic_DNA"/>
</dbReference>
<dbReference type="FunFam" id="3.40.50.300:FF:000109">
    <property type="entry name" value="Peroxisomal biogenesis factor 6"/>
    <property type="match status" value="1"/>
</dbReference>
<evidence type="ECO:0000256" key="5">
    <source>
        <dbReference type="ARBA" id="ARBA00022801"/>
    </source>
</evidence>
<dbReference type="Gene3D" id="1.10.8.60">
    <property type="match status" value="2"/>
</dbReference>
<dbReference type="Gene3D" id="3.40.50.300">
    <property type="entry name" value="P-loop containing nucleotide triphosphate hydrolases"/>
    <property type="match status" value="2"/>
</dbReference>
<evidence type="ECO:0000256" key="7">
    <source>
        <dbReference type="ARBA" id="ARBA00023136"/>
    </source>
</evidence>
<keyword evidence="13" id="KW-1185">Reference proteome</keyword>
<keyword evidence="4" id="KW-0547">Nucleotide-binding</keyword>
<evidence type="ECO:0000259" key="11">
    <source>
        <dbReference type="SMART" id="SM00382"/>
    </source>
</evidence>
<keyword evidence="6" id="KW-0067">ATP-binding</keyword>
<protein>
    <recommendedName>
        <fullName evidence="8">Peroxisomal ATPase PEX6</fullName>
    </recommendedName>
    <alternativeName>
        <fullName evidence="9">Peroxin-6</fullName>
    </alternativeName>
</protein>
<dbReference type="CDD" id="cd19527">
    <property type="entry name" value="RecA-like_PEX6_r2"/>
    <property type="match status" value="1"/>
</dbReference>
<evidence type="ECO:0000256" key="8">
    <source>
        <dbReference type="ARBA" id="ARBA00034811"/>
    </source>
</evidence>
<dbReference type="Proteomes" id="UP001378592">
    <property type="component" value="Unassembled WGS sequence"/>
</dbReference>
<dbReference type="GO" id="GO:0005829">
    <property type="term" value="C:cytosol"/>
    <property type="evidence" value="ECO:0007669"/>
    <property type="project" value="TreeGrafter"/>
</dbReference>
<comment type="subcellular location">
    <subcellularLocation>
        <location evidence="1">Membrane</location>
    </subcellularLocation>
</comment>
<evidence type="ECO:0000256" key="9">
    <source>
        <dbReference type="ARBA" id="ARBA00034920"/>
    </source>
</evidence>
<accession>A0AAN9W1P3</accession>
<dbReference type="PROSITE" id="PS00674">
    <property type="entry name" value="AAA"/>
    <property type="match status" value="1"/>
</dbReference>
<dbReference type="PANTHER" id="PTHR23077">
    <property type="entry name" value="AAA-FAMILY ATPASE"/>
    <property type="match status" value="1"/>
</dbReference>
<dbReference type="InterPro" id="IPR047533">
    <property type="entry name" value="RecA-like_PEX6_r2"/>
</dbReference>
<comment type="catalytic activity">
    <reaction evidence="10">
        <text>ATP + H2O = ADP + phosphate + H(+)</text>
        <dbReference type="Rhea" id="RHEA:13065"/>
        <dbReference type="ChEBI" id="CHEBI:15377"/>
        <dbReference type="ChEBI" id="CHEBI:15378"/>
        <dbReference type="ChEBI" id="CHEBI:30616"/>
        <dbReference type="ChEBI" id="CHEBI:43474"/>
        <dbReference type="ChEBI" id="CHEBI:456216"/>
    </reaction>
    <physiologicalReaction direction="left-to-right" evidence="10">
        <dbReference type="Rhea" id="RHEA:13066"/>
    </physiologicalReaction>
</comment>
<feature type="domain" description="AAA+ ATPase" evidence="11">
    <location>
        <begin position="350"/>
        <end position="491"/>
    </location>
</feature>
<evidence type="ECO:0000256" key="10">
    <source>
        <dbReference type="ARBA" id="ARBA00048778"/>
    </source>
</evidence>
<dbReference type="GO" id="GO:0005524">
    <property type="term" value="F:ATP binding"/>
    <property type="evidence" value="ECO:0007669"/>
    <property type="project" value="UniProtKB-KW"/>
</dbReference>
<dbReference type="InterPro" id="IPR003593">
    <property type="entry name" value="AAA+_ATPase"/>
</dbReference>
<dbReference type="SMART" id="SM00382">
    <property type="entry name" value="AAA"/>
    <property type="match status" value="2"/>
</dbReference>
<comment type="caution">
    <text evidence="12">The sequence shown here is derived from an EMBL/GenBank/DDBJ whole genome shotgun (WGS) entry which is preliminary data.</text>
</comment>
<evidence type="ECO:0000256" key="2">
    <source>
        <dbReference type="ARBA" id="ARBA00006914"/>
    </source>
</evidence>
<evidence type="ECO:0000256" key="6">
    <source>
        <dbReference type="ARBA" id="ARBA00022840"/>
    </source>
</evidence>
<evidence type="ECO:0000256" key="3">
    <source>
        <dbReference type="ARBA" id="ARBA00022593"/>
    </source>
</evidence>
<dbReference type="InterPro" id="IPR027417">
    <property type="entry name" value="P-loop_NTPase"/>
</dbReference>
<dbReference type="InterPro" id="IPR003960">
    <property type="entry name" value="ATPase_AAA_CS"/>
</dbReference>
<dbReference type="Pfam" id="PF00004">
    <property type="entry name" value="AAA"/>
    <property type="match status" value="2"/>
</dbReference>
<gene>
    <name evidence="12" type="ORF">R5R35_014246</name>
</gene>
<comment type="similarity">
    <text evidence="2">Belongs to the AAA ATPase family.</text>
</comment>
<name>A0AAN9W1P3_9ORTH</name>
<dbReference type="PANTHER" id="PTHR23077:SF9">
    <property type="entry name" value="PEROXISOMAL ATPASE PEX6"/>
    <property type="match status" value="1"/>
</dbReference>
<dbReference type="SUPFAM" id="SSF52540">
    <property type="entry name" value="P-loop containing nucleoside triphosphate hydrolases"/>
    <property type="match status" value="2"/>
</dbReference>
<feature type="domain" description="AAA+ ATPase" evidence="11">
    <location>
        <begin position="629"/>
        <end position="767"/>
    </location>
</feature>
<evidence type="ECO:0000256" key="1">
    <source>
        <dbReference type="ARBA" id="ARBA00004370"/>
    </source>
</evidence>
<proteinExistence type="inferred from homology"/>
<dbReference type="GO" id="GO:0016558">
    <property type="term" value="P:protein import into peroxisome matrix"/>
    <property type="evidence" value="ECO:0007669"/>
    <property type="project" value="TreeGrafter"/>
</dbReference>
<evidence type="ECO:0000313" key="12">
    <source>
        <dbReference type="EMBL" id="KAK7872450.1"/>
    </source>
</evidence>
<sequence>MVYFKDNTEAQTLLNVLQFTTRILYPKYPQIIFPLLSKLYIIYQYRKRKMASHIIRVVPQEIVTKLINTYYGNSHTTDPCSCVLIPDSTLKLLGVLNGSWVKMRIFCNEYVKDGHDKQAGSQMKQNAIIVQVIALEDLEDMYAIVGDVMNHNLKNLQNLDVPKELCAIFASIVTKSTISETYSTSFVPQTAETAKIALVQSSNDIESEVLNDILKMHFRIPRYLTKGFIYSIEIKQYLSLLNFSESTPKSDPLFFNVVDLSGPDTVEIPSNSVVCGYFVYKEVSTLHQVTNKHCYLPLKSSCVANTSKTVTAKNYKSFILDICPRGLFEYYEQLFAQLHPFLVKHQALEINPMFLLFGPQGVGKREIVKHVASSIGVNLLSVNCSHMHSSTTGYSEGKLKLVLSKVKKCSPCILFFRNLEAMFKDKDGEDDQRIMSTFQEEITNLFNYTRETSKYPVFIIATCDTIKDSCSSLPAAVARTFLNVLHVTVPNESQRASMLTWLLKKDNIKLDTELSVQQLAAQTSGFLFADIVALLSNALSNRYKQLRSTSLTKSENCCEISRRKIFLLKEDVDEALETMHAAYADAIGAPRIPTVSWKDVGGLSALKEEILRTINMPLRHPELTASGLRRSGLLLYGPPGTGKTLLAKAVATECSLNFLSVKGPELLNMYVGQSEENVREVFQRARSSAPCIIFFDELDSLAPNRGRNGDSGGVMDRVVSQLLAEMDGLQKSTQLFVIGATNRPDLIDPALLRPGRFDKLLYVGVCEDKDSLLSVMVALTRKFHLKADVNLKTVVGRLPPNLTGADLYSLCSNAWMNAVKMHIKAHKEENIPIPKQVEVSHANFEDALSSIKPSVSPDDLQYFKTVHQQIAAH</sequence>
<dbReference type="GO" id="GO:0005778">
    <property type="term" value="C:peroxisomal membrane"/>
    <property type="evidence" value="ECO:0007669"/>
    <property type="project" value="TreeGrafter"/>
</dbReference>
<dbReference type="AlphaFoldDB" id="A0AAN9W1P3"/>
<keyword evidence="5" id="KW-0378">Hydrolase</keyword>